<reference evidence="5" key="1">
    <citation type="submission" date="2025-08" db="UniProtKB">
        <authorList>
            <consortium name="Ensembl"/>
        </authorList>
    </citation>
    <scope>IDENTIFICATION</scope>
</reference>
<protein>
    <recommendedName>
        <fullName evidence="7">Actin-related protein 3B</fullName>
    </recommendedName>
</protein>
<dbReference type="SMART" id="SM00268">
    <property type="entry name" value="ACTIN"/>
    <property type="match status" value="1"/>
</dbReference>
<dbReference type="Ensembl" id="ENSSSCT00040105919.1">
    <property type="protein sequence ID" value="ENSSSCP00040048609.1"/>
    <property type="gene ID" value="ENSSSCG00040076114.1"/>
</dbReference>
<evidence type="ECO:0000256" key="4">
    <source>
        <dbReference type="RuleBase" id="RU000487"/>
    </source>
</evidence>
<evidence type="ECO:0000256" key="3">
    <source>
        <dbReference type="ARBA" id="ARBA00023203"/>
    </source>
</evidence>
<dbReference type="FunFam" id="3.90.640.10:FF:000006">
    <property type="entry name" value="Actin-related protein 3 (ARP3)"/>
    <property type="match status" value="1"/>
</dbReference>
<sequence>MAGSLPPCVVDCGTGYTKLGYAGNTEPQFIIPSCIAIRESAKVVDQAQRRVLRGVDDLDFFIGDEAIDKPTYATKWPIRHGIIEDWDLMERFMEQVIFKYLREYLAVNSKLHRLHSLAGVAFLLTVPCLVQAVLALAASWTSRQVGERTLTGIVIDSGDGVTHAIPVAEGYVIGSCIKHIPIAGRDITYFIQQLLREREVGVPPEQSLETAKAIKEKYCYICPDIVKEFAKYDVDPRRWIKQYTGINAINQKKFVVDVGYERFLGPEIFFHPEVRRPPSEGSERGCPPNVVLSGGSTMFRDFGRRLQRDLKRVVDARLKLSEELSGGRIKPKPVEVQVITHHMQRYAVWFGGSMLASTPEFFQVCHTKKDYEEYGPSICRHNPVFGVMS</sequence>
<dbReference type="AlphaFoldDB" id="A0A8D1KNI7"/>
<comment type="similarity">
    <text evidence="4">Belongs to the actin family.</text>
</comment>
<keyword evidence="2" id="KW-0067">ATP-binding</keyword>
<dbReference type="Gene3D" id="3.90.640.10">
    <property type="entry name" value="Actin, Chain A, domain 4"/>
    <property type="match status" value="1"/>
</dbReference>
<dbReference type="SUPFAM" id="SSF53067">
    <property type="entry name" value="Actin-like ATPase domain"/>
    <property type="match status" value="2"/>
</dbReference>
<dbReference type="Gene3D" id="2.30.36.70">
    <property type="entry name" value="Actin, Chain A, domain 2"/>
    <property type="match status" value="1"/>
</dbReference>
<keyword evidence="3" id="KW-0009">Actin-binding</keyword>
<evidence type="ECO:0000313" key="5">
    <source>
        <dbReference type="Ensembl" id="ENSSSCP00040048609.1"/>
    </source>
</evidence>
<dbReference type="Proteomes" id="UP000694722">
    <property type="component" value="Unplaced"/>
</dbReference>
<dbReference type="FunFam" id="2.30.36.70:FF:000002">
    <property type="entry name" value="actin-related protein 3 isoform X1"/>
    <property type="match status" value="1"/>
</dbReference>
<organism evidence="5 6">
    <name type="scientific">Sus scrofa</name>
    <name type="common">Pig</name>
    <dbReference type="NCBI Taxonomy" id="9823"/>
    <lineage>
        <taxon>Eukaryota</taxon>
        <taxon>Metazoa</taxon>
        <taxon>Chordata</taxon>
        <taxon>Craniata</taxon>
        <taxon>Vertebrata</taxon>
        <taxon>Euteleostomi</taxon>
        <taxon>Mammalia</taxon>
        <taxon>Eutheria</taxon>
        <taxon>Laurasiatheria</taxon>
        <taxon>Artiodactyla</taxon>
        <taxon>Suina</taxon>
        <taxon>Suidae</taxon>
        <taxon>Sus</taxon>
    </lineage>
</organism>
<evidence type="ECO:0000313" key="6">
    <source>
        <dbReference type="Proteomes" id="UP000694722"/>
    </source>
</evidence>
<evidence type="ECO:0008006" key="7">
    <source>
        <dbReference type="Google" id="ProtNLM"/>
    </source>
</evidence>
<proteinExistence type="inferred from homology"/>
<dbReference type="PANTHER" id="PTHR11937">
    <property type="entry name" value="ACTIN"/>
    <property type="match status" value="1"/>
</dbReference>
<dbReference type="GO" id="GO:0005524">
    <property type="term" value="F:ATP binding"/>
    <property type="evidence" value="ECO:0007669"/>
    <property type="project" value="UniProtKB-KW"/>
</dbReference>
<name>A0A8D1KNI7_PIG</name>
<accession>A0A8D1KNI7</accession>
<dbReference type="Pfam" id="PF00022">
    <property type="entry name" value="Actin"/>
    <property type="match status" value="2"/>
</dbReference>
<dbReference type="CDD" id="cd10221">
    <property type="entry name" value="ASKHA_NBD_Arp3-like"/>
    <property type="match status" value="1"/>
</dbReference>
<dbReference type="Gene3D" id="3.30.420.40">
    <property type="match status" value="3"/>
</dbReference>
<evidence type="ECO:0000256" key="1">
    <source>
        <dbReference type="ARBA" id="ARBA00022741"/>
    </source>
</evidence>
<dbReference type="InterPro" id="IPR043129">
    <property type="entry name" value="ATPase_NBD"/>
</dbReference>
<dbReference type="FunFam" id="3.30.420.40:FF:000803">
    <property type="entry name" value="Actin-related protein 3"/>
    <property type="match status" value="1"/>
</dbReference>
<evidence type="ECO:0000256" key="2">
    <source>
        <dbReference type="ARBA" id="ARBA00022840"/>
    </source>
</evidence>
<dbReference type="InterPro" id="IPR004000">
    <property type="entry name" value="Actin"/>
</dbReference>
<keyword evidence="1" id="KW-0547">Nucleotide-binding</keyword>
<dbReference type="GO" id="GO:0003779">
    <property type="term" value="F:actin binding"/>
    <property type="evidence" value="ECO:0007669"/>
    <property type="project" value="UniProtKB-KW"/>
</dbReference>
<dbReference type="FunFam" id="3.30.420.40:FF:000315">
    <property type="entry name" value="Actin-related protein 3"/>
    <property type="match status" value="1"/>
</dbReference>